<evidence type="ECO:0000313" key="1">
    <source>
        <dbReference type="EMBL" id="QEQ93268.1"/>
    </source>
</evidence>
<dbReference type="Proteomes" id="UP000325998">
    <property type="component" value="Genome"/>
</dbReference>
<dbReference type="EMBL" id="MN304941">
    <property type="protein sequence ID" value="QEQ93268.1"/>
    <property type="molecule type" value="Genomic_DNA"/>
</dbReference>
<reference evidence="1 2" key="1">
    <citation type="submission" date="2019-08" db="EMBL/GenBank/DDBJ databases">
        <authorList>
            <person name="Gao M."/>
            <person name="Tong Y."/>
            <person name="Bai C."/>
        </authorList>
    </citation>
    <scope>NUCLEOTIDE SEQUENCE [LARGE SCALE GENOMIC DNA]</scope>
</reference>
<name>A0A5J6D630_9CAUD</name>
<proteinExistence type="predicted"/>
<protein>
    <submittedName>
        <fullName evidence="1">Uncharacterized protein</fullName>
    </submittedName>
</protein>
<sequence length="94" mass="10846">MLYYIGNKYKEEKRVNTGEIRFNRSMDEWIITSMYQDELGEMNIVVTFYSREENKHGSTVLPTESSTGEVTEELASLEEEYPLALPLSSISVNI</sequence>
<evidence type="ECO:0000313" key="2">
    <source>
        <dbReference type="Proteomes" id="UP000325998"/>
    </source>
</evidence>
<accession>A0A5J6D630</accession>
<organism evidence="1 2">
    <name type="scientific">Staphylococcus phage vB_SauH_IME522</name>
    <dbReference type="NCBI Taxonomy" id="2608318"/>
    <lineage>
        <taxon>Viruses</taxon>
        <taxon>Duplodnaviria</taxon>
        <taxon>Heunggongvirae</taxon>
        <taxon>Uroviricota</taxon>
        <taxon>Caudoviricetes</taxon>
        <taxon>Herelleviridae</taxon>
        <taxon>Twortvirinae</taxon>
        <taxon>Kayvirus</taxon>
        <taxon>Kayvirus P108</taxon>
    </lineage>
</organism>